<protein>
    <submittedName>
        <fullName evidence="2">Energy transducer TonB</fullName>
    </submittedName>
</protein>
<dbReference type="Pfam" id="PF03544">
    <property type="entry name" value="TonB_C"/>
    <property type="match status" value="1"/>
</dbReference>
<dbReference type="AlphaFoldDB" id="A0A916DV62"/>
<dbReference type="GO" id="GO:0031992">
    <property type="term" value="F:energy transducer activity"/>
    <property type="evidence" value="ECO:0007669"/>
    <property type="project" value="TreeGrafter"/>
</dbReference>
<proteinExistence type="predicted"/>
<dbReference type="SUPFAM" id="SSF74653">
    <property type="entry name" value="TolA/TonB C-terminal domain"/>
    <property type="match status" value="1"/>
</dbReference>
<dbReference type="PANTHER" id="PTHR33446:SF2">
    <property type="entry name" value="PROTEIN TONB"/>
    <property type="match status" value="1"/>
</dbReference>
<dbReference type="EMBL" id="AP026867">
    <property type="protein sequence ID" value="BDS14799.1"/>
    <property type="molecule type" value="Genomic_DNA"/>
</dbReference>
<name>A0A916DV62_9BACT</name>
<evidence type="ECO:0000259" key="1">
    <source>
        <dbReference type="Pfam" id="PF03544"/>
    </source>
</evidence>
<gene>
    <name evidence="2" type="ORF">AsAng_0055810</name>
</gene>
<dbReference type="InterPro" id="IPR037682">
    <property type="entry name" value="TonB_C"/>
</dbReference>
<reference evidence="2" key="1">
    <citation type="submission" date="2022-09" db="EMBL/GenBank/DDBJ databases">
        <title>Aureispira anguillicida sp. nov., isolated from Leptocephalus of Japanese eel Anguilla japonica.</title>
        <authorList>
            <person name="Yuasa K."/>
            <person name="Mekata T."/>
            <person name="Ikunari K."/>
        </authorList>
    </citation>
    <scope>NUCLEOTIDE SEQUENCE</scope>
    <source>
        <strain evidence="2">EL160426</strain>
    </source>
</reference>
<dbReference type="GO" id="GO:0098797">
    <property type="term" value="C:plasma membrane protein complex"/>
    <property type="evidence" value="ECO:0007669"/>
    <property type="project" value="TreeGrafter"/>
</dbReference>
<feature type="domain" description="TonB C-terminal" evidence="1">
    <location>
        <begin position="92"/>
        <end position="153"/>
    </location>
</feature>
<sequence length="158" mass="18324">MCLLVHNNYYINTSLMKTFYCFIFLLFYSSWSWAQDNNSDNALFTVVEQMPRFAGCEALEEEQAKKSCADQKLLQYIYTNIRVPPHLDKTIISSKLVISFIVDKQGQVIEPTIIRSVHPDLDALYIDLVKNMPKWIPGKHNGKAVNVKIMFPIQLCFR</sequence>
<evidence type="ECO:0000313" key="2">
    <source>
        <dbReference type="EMBL" id="BDS14799.1"/>
    </source>
</evidence>
<evidence type="ECO:0000313" key="3">
    <source>
        <dbReference type="Proteomes" id="UP001060919"/>
    </source>
</evidence>
<organism evidence="2 3">
    <name type="scientific">Aureispira anguillae</name>
    <dbReference type="NCBI Taxonomy" id="2864201"/>
    <lineage>
        <taxon>Bacteria</taxon>
        <taxon>Pseudomonadati</taxon>
        <taxon>Bacteroidota</taxon>
        <taxon>Saprospiria</taxon>
        <taxon>Saprospirales</taxon>
        <taxon>Saprospiraceae</taxon>
        <taxon>Aureispira</taxon>
    </lineage>
</organism>
<dbReference type="PANTHER" id="PTHR33446">
    <property type="entry name" value="PROTEIN TONB-RELATED"/>
    <property type="match status" value="1"/>
</dbReference>
<dbReference type="Proteomes" id="UP001060919">
    <property type="component" value="Chromosome"/>
</dbReference>
<dbReference type="KEGG" id="aup:AsAng_0055810"/>
<keyword evidence="3" id="KW-1185">Reference proteome</keyword>
<dbReference type="Gene3D" id="3.30.1150.10">
    <property type="match status" value="1"/>
</dbReference>
<accession>A0A916DV62</accession>
<dbReference type="InterPro" id="IPR051045">
    <property type="entry name" value="TonB-dependent_transducer"/>
</dbReference>
<dbReference type="GO" id="GO:0055085">
    <property type="term" value="P:transmembrane transport"/>
    <property type="evidence" value="ECO:0007669"/>
    <property type="project" value="InterPro"/>
</dbReference>